<comment type="caution">
    <text evidence="1">The sequence shown here is derived from an EMBL/GenBank/DDBJ whole genome shotgun (WGS) entry which is preliminary data.</text>
</comment>
<dbReference type="EMBL" id="JAGIKT010000113">
    <property type="protein sequence ID" value="MBP0116035.1"/>
    <property type="molecule type" value="Genomic_DNA"/>
</dbReference>
<reference evidence="1 2" key="1">
    <citation type="submission" date="2021-03" db="EMBL/GenBank/DDBJ databases">
        <title>Genome Sequence of Bradyrhizobium vignae strain ISRA400.</title>
        <authorList>
            <person name="Tisa L.S."/>
            <person name="Svistoonoff S."/>
            <person name="Hocher V."/>
            <person name="Fall S."/>
            <person name="Zaiya A."/>
            <person name="Naing D."/>
            <person name="Niang N."/>
            <person name="Diouf A."/>
            <person name="Dasylva M.C."/>
            <person name="Toure O."/>
            <person name="Gueye M."/>
            <person name="Gully D."/>
            <person name="Tisseyre P."/>
            <person name="Simpson S."/>
            <person name="Morris K."/>
            <person name="Thomas W.K."/>
        </authorList>
    </citation>
    <scope>NUCLEOTIDE SEQUENCE [LARGE SCALE GENOMIC DNA]</scope>
    <source>
        <strain evidence="1 2">ISRA400</strain>
    </source>
</reference>
<dbReference type="RefSeq" id="WP_209296553.1">
    <property type="nucleotide sequence ID" value="NZ_JAGIKT010000113.1"/>
</dbReference>
<protein>
    <recommendedName>
        <fullName evidence="3">Oxidoreductase</fullName>
    </recommendedName>
</protein>
<evidence type="ECO:0000313" key="1">
    <source>
        <dbReference type="EMBL" id="MBP0116035.1"/>
    </source>
</evidence>
<feature type="non-terminal residue" evidence="1">
    <location>
        <position position="1"/>
    </location>
</feature>
<sequence length="60" mass="6571">LTEPSRFTDQRFDDSIWSPMESAGMVKPLSMDLREGVLACIETGLQAGRLSSDLASVRQA</sequence>
<accession>A0ABS4A6K3</accession>
<gene>
    <name evidence="1" type="ORF">JWS04_34230</name>
</gene>
<keyword evidence="2" id="KW-1185">Reference proteome</keyword>
<proteinExistence type="predicted"/>
<evidence type="ECO:0000313" key="2">
    <source>
        <dbReference type="Proteomes" id="UP000669317"/>
    </source>
</evidence>
<name>A0ABS4A6K3_9BRAD</name>
<evidence type="ECO:0008006" key="3">
    <source>
        <dbReference type="Google" id="ProtNLM"/>
    </source>
</evidence>
<organism evidence="1 2">
    <name type="scientific">Bradyrhizobium vignae</name>
    <dbReference type="NCBI Taxonomy" id="1549949"/>
    <lineage>
        <taxon>Bacteria</taxon>
        <taxon>Pseudomonadati</taxon>
        <taxon>Pseudomonadota</taxon>
        <taxon>Alphaproteobacteria</taxon>
        <taxon>Hyphomicrobiales</taxon>
        <taxon>Nitrobacteraceae</taxon>
        <taxon>Bradyrhizobium</taxon>
    </lineage>
</organism>
<dbReference type="Proteomes" id="UP000669317">
    <property type="component" value="Unassembled WGS sequence"/>
</dbReference>